<dbReference type="EMBL" id="JARJCW010000003">
    <property type="protein sequence ID" value="KAJ7227248.1"/>
    <property type="molecule type" value="Genomic_DNA"/>
</dbReference>
<reference evidence="2" key="1">
    <citation type="submission" date="2023-03" db="EMBL/GenBank/DDBJ databases">
        <title>Massive genome expansion in bonnet fungi (Mycena s.s.) driven by repeated elements and novel gene families across ecological guilds.</title>
        <authorList>
            <consortium name="Lawrence Berkeley National Laboratory"/>
            <person name="Harder C.B."/>
            <person name="Miyauchi S."/>
            <person name="Viragh M."/>
            <person name="Kuo A."/>
            <person name="Thoen E."/>
            <person name="Andreopoulos B."/>
            <person name="Lu D."/>
            <person name="Skrede I."/>
            <person name="Drula E."/>
            <person name="Henrissat B."/>
            <person name="Morin E."/>
            <person name="Kohler A."/>
            <person name="Barry K."/>
            <person name="LaButti K."/>
            <person name="Morin E."/>
            <person name="Salamov A."/>
            <person name="Lipzen A."/>
            <person name="Mereny Z."/>
            <person name="Hegedus B."/>
            <person name="Baldrian P."/>
            <person name="Stursova M."/>
            <person name="Weitz H."/>
            <person name="Taylor A."/>
            <person name="Grigoriev I.V."/>
            <person name="Nagy L.G."/>
            <person name="Martin F."/>
            <person name="Kauserud H."/>
        </authorList>
    </citation>
    <scope>NUCLEOTIDE SEQUENCE</scope>
    <source>
        <strain evidence="2">9144</strain>
    </source>
</reference>
<evidence type="ECO:0000313" key="2">
    <source>
        <dbReference type="EMBL" id="KAJ7227248.1"/>
    </source>
</evidence>
<feature type="region of interest" description="Disordered" evidence="1">
    <location>
        <begin position="212"/>
        <end position="232"/>
    </location>
</feature>
<evidence type="ECO:0000256" key="1">
    <source>
        <dbReference type="SAM" id="MobiDB-lite"/>
    </source>
</evidence>
<feature type="compositionally biased region" description="Low complexity" evidence="1">
    <location>
        <begin position="1"/>
        <end position="11"/>
    </location>
</feature>
<gene>
    <name evidence="2" type="ORF">GGX14DRAFT_102486</name>
</gene>
<keyword evidence="3" id="KW-1185">Reference proteome</keyword>
<accession>A0AAD7E3Z7</accession>
<comment type="caution">
    <text evidence="2">The sequence shown here is derived from an EMBL/GenBank/DDBJ whole genome shotgun (WGS) entry which is preliminary data.</text>
</comment>
<organism evidence="2 3">
    <name type="scientific">Mycena pura</name>
    <dbReference type="NCBI Taxonomy" id="153505"/>
    <lineage>
        <taxon>Eukaryota</taxon>
        <taxon>Fungi</taxon>
        <taxon>Dikarya</taxon>
        <taxon>Basidiomycota</taxon>
        <taxon>Agaricomycotina</taxon>
        <taxon>Agaricomycetes</taxon>
        <taxon>Agaricomycetidae</taxon>
        <taxon>Agaricales</taxon>
        <taxon>Marasmiineae</taxon>
        <taxon>Mycenaceae</taxon>
        <taxon>Mycena</taxon>
    </lineage>
</organism>
<dbReference type="Proteomes" id="UP001219525">
    <property type="component" value="Unassembled WGS sequence"/>
</dbReference>
<feature type="region of interest" description="Disordered" evidence="1">
    <location>
        <begin position="1"/>
        <end position="100"/>
    </location>
</feature>
<sequence length="232" mass="24643">MISETSSNSKSVKSRRAPLEFPALTEHTLCNDSIELVPPSSPALAPSVAPPSTPNAHPHTSAVPVAATSPDGKSLAPDGPTPAPSFSQVPPRTTNGPLKPLASFLDQFLETARTATKLEKNGKKAPRKPRMKTIAGNAPQPQPISTMKSFFRNAVRIPYSSGCPISSAFPSPFSQDPVAMPSSPFHFTPSTTTHVSSNATIHRVGERRTSYQVLLPSTPQTPSQPFALTSRD</sequence>
<feature type="region of interest" description="Disordered" evidence="1">
    <location>
        <begin position="116"/>
        <end position="144"/>
    </location>
</feature>
<feature type="compositionally biased region" description="Low complexity" evidence="1">
    <location>
        <begin position="36"/>
        <end position="47"/>
    </location>
</feature>
<name>A0AAD7E3Z7_9AGAR</name>
<proteinExistence type="predicted"/>
<protein>
    <submittedName>
        <fullName evidence="2">Uncharacterized protein</fullName>
    </submittedName>
</protein>
<dbReference type="AlphaFoldDB" id="A0AAD7E3Z7"/>
<evidence type="ECO:0000313" key="3">
    <source>
        <dbReference type="Proteomes" id="UP001219525"/>
    </source>
</evidence>
<feature type="compositionally biased region" description="Polar residues" evidence="1">
    <location>
        <begin position="84"/>
        <end position="96"/>
    </location>
</feature>